<dbReference type="Bgee" id="WBGene00219414">
    <property type="expression patterns" value="Expressed in adult organism"/>
</dbReference>
<dbReference type="Pfam" id="PF03436">
    <property type="entry name" value="DUF281"/>
    <property type="match status" value="1"/>
</dbReference>
<reference evidence="2 3" key="1">
    <citation type="journal article" date="1998" name="Science">
        <title>Genome sequence of the nematode C. elegans: a platform for investigating biology.</title>
        <authorList>
            <consortium name="The C. elegans sequencing consortium"/>
            <person name="Sulson J.E."/>
            <person name="Waterston R."/>
        </authorList>
    </citation>
    <scope>NUCLEOTIDE SEQUENCE [LARGE SCALE GENOMIC DNA]</scope>
    <source>
        <strain evidence="2 3">Bristol N2</strain>
    </source>
</reference>
<evidence type="ECO:0000313" key="2">
    <source>
        <dbReference type="EMBL" id="CCH63899.1"/>
    </source>
</evidence>
<evidence type="ECO:0000313" key="3">
    <source>
        <dbReference type="Proteomes" id="UP000001940"/>
    </source>
</evidence>
<sequence>MRVCQGRCVVASAMCIAEPGMTNDGCDRQRISCQGSMACVIISYTATLVGGGTAPTGNGPSRFAETTFDCQSDGVWQDLDGNRATQVTATVDQSTC</sequence>
<protein>
    <submittedName>
        <fullName evidence="2">DUF281 domain-containing protein</fullName>
    </submittedName>
</protein>
<dbReference type="InterPro" id="IPR005098">
    <property type="entry name" value="DUF281"/>
</dbReference>
<dbReference type="Proteomes" id="UP000001940">
    <property type="component" value="Chromosome V"/>
</dbReference>
<dbReference type="GeneID" id="24104428"/>
<feature type="domain" description="DUF281" evidence="1">
    <location>
        <begin position="24"/>
        <end position="76"/>
    </location>
</feature>
<dbReference type="CTD" id="24104428"/>
<accession>I2HAH1</accession>
<dbReference type="KEGG" id="cel:CELE_F14H3.15"/>
<gene>
    <name evidence="2" type="ORF">CELE_F14H3.15</name>
    <name evidence="2 4" type="ORF">F14H3.15</name>
</gene>
<organism evidence="2 3">
    <name type="scientific">Caenorhabditis elegans</name>
    <dbReference type="NCBI Taxonomy" id="6239"/>
    <lineage>
        <taxon>Eukaryota</taxon>
        <taxon>Metazoa</taxon>
        <taxon>Ecdysozoa</taxon>
        <taxon>Nematoda</taxon>
        <taxon>Chromadorea</taxon>
        <taxon>Rhabditida</taxon>
        <taxon>Rhabditina</taxon>
        <taxon>Rhabditomorpha</taxon>
        <taxon>Rhabditoidea</taxon>
        <taxon>Rhabditidae</taxon>
        <taxon>Peloderinae</taxon>
        <taxon>Caenorhabditis</taxon>
    </lineage>
</organism>
<dbReference type="PaxDb" id="6239-F14H3.15"/>
<dbReference type="HOGENOM" id="CLU_2361631_0_0_1"/>
<dbReference type="EMBL" id="BX284605">
    <property type="protein sequence ID" value="CCH63899.1"/>
    <property type="molecule type" value="Genomic_DNA"/>
</dbReference>
<dbReference type="PhylomeDB" id="I2HAH1"/>
<name>I2HAH1_CAEEL</name>
<dbReference type="WormBase" id="F14H3.15">
    <property type="protein sequence ID" value="CE47631"/>
    <property type="gene ID" value="WBGene00219414"/>
</dbReference>
<evidence type="ECO:0000313" key="4">
    <source>
        <dbReference type="WormBase" id="F14H3.15"/>
    </source>
</evidence>
<keyword evidence="3" id="KW-1185">Reference proteome</keyword>
<dbReference type="RefSeq" id="NP_001263905.1">
    <property type="nucleotide sequence ID" value="NM_001276976.1"/>
</dbReference>
<evidence type="ECO:0000259" key="1">
    <source>
        <dbReference type="Pfam" id="PF03436"/>
    </source>
</evidence>
<dbReference type="AlphaFoldDB" id="I2HAH1"/>
<dbReference type="InParanoid" id="I2HAH1"/>
<proteinExistence type="predicted"/>
<dbReference type="AGR" id="WB:WBGene00219414"/>